<dbReference type="InParanoid" id="V4RZM2"/>
<dbReference type="EMBL" id="KI537036">
    <property type="protein sequence ID" value="ESR33352.1"/>
    <property type="molecule type" value="Genomic_DNA"/>
</dbReference>
<keyword evidence="2" id="KW-0804">Transcription</keyword>
<evidence type="ECO:0000313" key="4">
    <source>
        <dbReference type="Proteomes" id="UP000030687"/>
    </source>
</evidence>
<dbReference type="InterPro" id="IPR036898">
    <property type="entry name" value="RNA_pol_Rpb7-like_N_sf"/>
</dbReference>
<dbReference type="KEGG" id="cic:CICLE_v10006285mg"/>
<accession>V4RZM2</accession>
<evidence type="ECO:0000313" key="3">
    <source>
        <dbReference type="EMBL" id="ESR33352.1"/>
    </source>
</evidence>
<dbReference type="GO" id="GO:0000428">
    <property type="term" value="C:DNA-directed RNA polymerase complex"/>
    <property type="evidence" value="ECO:0007669"/>
    <property type="project" value="UniProtKB-KW"/>
</dbReference>
<sequence length="105" mass="11684">MWNPMFVKVKLPWNVVDPAENLVTIVICLLDDFAGRKSTKDLGCYLAVTTLESTGEGKVRENAGEMLFPVVFIGKIFQGIVHKMLKHGVLFNCVSIDMSCLHENA</sequence>
<evidence type="ECO:0000256" key="1">
    <source>
        <dbReference type="ARBA" id="ARBA00022478"/>
    </source>
</evidence>
<name>V4RZM2_CITCL</name>
<organism evidence="3 4">
    <name type="scientific">Citrus clementina</name>
    <name type="common">Clementine</name>
    <name type="synonym">Citrus deliciosa x Citrus sinensis</name>
    <dbReference type="NCBI Taxonomy" id="85681"/>
    <lineage>
        <taxon>Eukaryota</taxon>
        <taxon>Viridiplantae</taxon>
        <taxon>Streptophyta</taxon>
        <taxon>Embryophyta</taxon>
        <taxon>Tracheophyta</taxon>
        <taxon>Spermatophyta</taxon>
        <taxon>Magnoliopsida</taxon>
        <taxon>eudicotyledons</taxon>
        <taxon>Gunneridae</taxon>
        <taxon>Pentapetalae</taxon>
        <taxon>rosids</taxon>
        <taxon>malvids</taxon>
        <taxon>Sapindales</taxon>
        <taxon>Rutaceae</taxon>
        <taxon>Aurantioideae</taxon>
        <taxon>Citrus</taxon>
    </lineage>
</organism>
<dbReference type="AlphaFoldDB" id="V4RZM2"/>
<protein>
    <submittedName>
        <fullName evidence="3">Uncharacterized protein</fullName>
    </submittedName>
</protein>
<dbReference type="OMA" id="DMSCLHE"/>
<dbReference type="STRING" id="85681.V4RZM2"/>
<keyword evidence="1" id="KW-0240">DNA-directed RNA polymerase</keyword>
<dbReference type="Proteomes" id="UP000030687">
    <property type="component" value="Unassembled WGS sequence"/>
</dbReference>
<dbReference type="Gramene" id="ESR33352">
    <property type="protein sequence ID" value="ESR33352"/>
    <property type="gene ID" value="CICLE_v10006285mg"/>
</dbReference>
<keyword evidence="4" id="KW-1185">Reference proteome</keyword>
<dbReference type="eggNOG" id="KOG3298">
    <property type="taxonomic scope" value="Eukaryota"/>
</dbReference>
<proteinExistence type="predicted"/>
<dbReference type="SUPFAM" id="SSF88798">
    <property type="entry name" value="N-terminal, heterodimerisation domain of RBP7 (RpoE)"/>
    <property type="match status" value="1"/>
</dbReference>
<gene>
    <name evidence="3" type="ORF">CICLE_v10006285mg</name>
</gene>
<reference evidence="3 4" key="1">
    <citation type="submission" date="2013-10" db="EMBL/GenBank/DDBJ databases">
        <authorList>
            <consortium name="International Citrus Genome Consortium"/>
            <person name="Jenkins J."/>
            <person name="Schmutz J."/>
            <person name="Prochnik S."/>
            <person name="Rokhsar D."/>
            <person name="Gmitter F."/>
            <person name="Ollitrault P."/>
            <person name="Machado M."/>
            <person name="Talon M."/>
            <person name="Wincker P."/>
            <person name="Jaillon O."/>
            <person name="Morgante M."/>
        </authorList>
    </citation>
    <scope>NUCLEOTIDE SEQUENCE</scope>
    <source>
        <strain evidence="4">cv. Clemenules</strain>
    </source>
</reference>
<dbReference type="Gene3D" id="3.30.1490.120">
    <property type="entry name" value="RNA polymerase Rpb7-like, N-terminal domain"/>
    <property type="match status" value="1"/>
</dbReference>
<evidence type="ECO:0000256" key="2">
    <source>
        <dbReference type="ARBA" id="ARBA00023163"/>
    </source>
</evidence>